<proteinExistence type="predicted"/>
<gene>
    <name evidence="1" type="ORF">LCGC14_2386310</name>
</gene>
<name>A0A0F9BZI3_9ZZZZ</name>
<accession>A0A0F9BZI3</accession>
<dbReference type="AlphaFoldDB" id="A0A0F9BZI3"/>
<evidence type="ECO:0000313" key="1">
    <source>
        <dbReference type="EMBL" id="KKL27320.1"/>
    </source>
</evidence>
<protein>
    <submittedName>
        <fullName evidence="1">Uncharacterized protein</fullName>
    </submittedName>
</protein>
<organism evidence="1">
    <name type="scientific">marine sediment metagenome</name>
    <dbReference type="NCBI Taxonomy" id="412755"/>
    <lineage>
        <taxon>unclassified sequences</taxon>
        <taxon>metagenomes</taxon>
        <taxon>ecological metagenomes</taxon>
    </lineage>
</organism>
<dbReference type="EMBL" id="LAZR01035505">
    <property type="protein sequence ID" value="KKL27320.1"/>
    <property type="molecule type" value="Genomic_DNA"/>
</dbReference>
<feature type="non-terminal residue" evidence="1">
    <location>
        <position position="1"/>
    </location>
</feature>
<comment type="caution">
    <text evidence="1">The sequence shown here is derived from an EMBL/GenBank/DDBJ whole genome shotgun (WGS) entry which is preliminary data.</text>
</comment>
<sequence length="149" mass="16036">EYYGTLTQLDAVAKSHSISFNGTATSIYDESVTTGLEGEIFIENLMTGSNTSKFKVTGGEIIVGDNIYDAAFGKVRVSSLGVSGEKDSMVIIIQTFDSEDNDNTIKLTLLFDSAIKADLGTEPISFEIKPNSKISEQWFLSGSGTLSLE</sequence>
<reference evidence="1" key="1">
    <citation type="journal article" date="2015" name="Nature">
        <title>Complex archaea that bridge the gap between prokaryotes and eukaryotes.</title>
        <authorList>
            <person name="Spang A."/>
            <person name="Saw J.H."/>
            <person name="Jorgensen S.L."/>
            <person name="Zaremba-Niedzwiedzka K."/>
            <person name="Martijn J."/>
            <person name="Lind A.E."/>
            <person name="van Eijk R."/>
            <person name="Schleper C."/>
            <person name="Guy L."/>
            <person name="Ettema T.J."/>
        </authorList>
    </citation>
    <scope>NUCLEOTIDE SEQUENCE</scope>
</reference>